<dbReference type="GO" id="GO:0016747">
    <property type="term" value="F:acyltransferase activity, transferring groups other than amino-acyl groups"/>
    <property type="evidence" value="ECO:0007669"/>
    <property type="project" value="InterPro"/>
</dbReference>
<dbReference type="AlphaFoldDB" id="A0A2T4UHD7"/>
<evidence type="ECO:0000313" key="3">
    <source>
        <dbReference type="Proteomes" id="UP000240739"/>
    </source>
</evidence>
<dbReference type="RefSeq" id="WP_107567099.1">
    <property type="nucleotide sequence ID" value="NZ_PYYB01000001.1"/>
</dbReference>
<dbReference type="InterPro" id="IPR000182">
    <property type="entry name" value="GNAT_dom"/>
</dbReference>
<dbReference type="SUPFAM" id="SSF55729">
    <property type="entry name" value="Acyl-CoA N-acyltransferases (Nat)"/>
    <property type="match status" value="1"/>
</dbReference>
<proteinExistence type="predicted"/>
<sequence length="211" mass="22842">MARSRSAERPVVSAREAGAAEHAAVAGVLADAFLVDRAFRFIVPDAARRTRALAAFFARITPQDADTGPVDVAAGEDGVVRGAALWQAPGFRTPAVRPLAETVAMLRIFGVGTWRAAVVDHAVTGHIPPDHRFWWLHYLGVGSAHQGLGVGSRLLEQGVARADADRMPCWLEASDPDNVRLYERFGFRTACEYDAPFGGPHFWGMWRPVGG</sequence>
<dbReference type="CDD" id="cd04301">
    <property type="entry name" value="NAT_SF"/>
    <property type="match status" value="1"/>
</dbReference>
<dbReference type="Proteomes" id="UP000240739">
    <property type="component" value="Unassembled WGS sequence"/>
</dbReference>
<accession>A0A2T4UHD7</accession>
<dbReference type="EMBL" id="PYYB01000001">
    <property type="protein sequence ID" value="PTL58662.1"/>
    <property type="molecule type" value="Genomic_DNA"/>
</dbReference>
<evidence type="ECO:0000259" key="1">
    <source>
        <dbReference type="PROSITE" id="PS51186"/>
    </source>
</evidence>
<name>A0A2T4UHD7_9ACTN</name>
<organism evidence="2 3">
    <name type="scientific">Paraconexibacter algicola</name>
    <dbReference type="NCBI Taxonomy" id="2133960"/>
    <lineage>
        <taxon>Bacteria</taxon>
        <taxon>Bacillati</taxon>
        <taxon>Actinomycetota</taxon>
        <taxon>Thermoleophilia</taxon>
        <taxon>Solirubrobacterales</taxon>
        <taxon>Paraconexibacteraceae</taxon>
        <taxon>Paraconexibacter</taxon>
    </lineage>
</organism>
<keyword evidence="3" id="KW-1185">Reference proteome</keyword>
<dbReference type="OrthoDB" id="7057833at2"/>
<dbReference type="InterPro" id="IPR016181">
    <property type="entry name" value="Acyl_CoA_acyltransferase"/>
</dbReference>
<feature type="domain" description="N-acetyltransferase" evidence="1">
    <location>
        <begin position="70"/>
        <end position="210"/>
    </location>
</feature>
<protein>
    <recommendedName>
        <fullName evidence="1">N-acetyltransferase domain-containing protein</fullName>
    </recommendedName>
</protein>
<gene>
    <name evidence="2" type="ORF">C7Y72_02840</name>
</gene>
<dbReference type="PANTHER" id="PTHR42791:SF1">
    <property type="entry name" value="N-ACETYLTRANSFERASE DOMAIN-CONTAINING PROTEIN"/>
    <property type="match status" value="1"/>
</dbReference>
<reference evidence="2 3" key="1">
    <citation type="submission" date="2018-03" db="EMBL/GenBank/DDBJ databases">
        <title>Aquarubrobacter algicola gen. nov., sp. nov., a novel actinobacterium isolated from shallow eutrophic lake during the end of cyanobacterial harmful algal blooms.</title>
        <authorList>
            <person name="Chun S.J."/>
        </authorList>
    </citation>
    <scope>NUCLEOTIDE SEQUENCE [LARGE SCALE GENOMIC DNA]</scope>
    <source>
        <strain evidence="2 3">Seoho-28</strain>
    </source>
</reference>
<evidence type="ECO:0000313" key="2">
    <source>
        <dbReference type="EMBL" id="PTL58662.1"/>
    </source>
</evidence>
<comment type="caution">
    <text evidence="2">The sequence shown here is derived from an EMBL/GenBank/DDBJ whole genome shotgun (WGS) entry which is preliminary data.</text>
</comment>
<dbReference type="InterPro" id="IPR052523">
    <property type="entry name" value="Trichothecene_AcTrans"/>
</dbReference>
<dbReference type="PROSITE" id="PS51186">
    <property type="entry name" value="GNAT"/>
    <property type="match status" value="1"/>
</dbReference>
<dbReference type="Pfam" id="PF00583">
    <property type="entry name" value="Acetyltransf_1"/>
    <property type="match status" value="1"/>
</dbReference>
<dbReference type="Gene3D" id="3.40.630.30">
    <property type="match status" value="1"/>
</dbReference>
<dbReference type="PANTHER" id="PTHR42791">
    <property type="entry name" value="GNAT FAMILY ACETYLTRANSFERASE"/>
    <property type="match status" value="1"/>
</dbReference>